<dbReference type="EMBL" id="CP111026">
    <property type="protein sequence ID" value="WAR28169.1"/>
    <property type="molecule type" value="Genomic_DNA"/>
</dbReference>
<feature type="chain" id="PRO_5045661976" description="WAP domain-containing protein" evidence="2">
    <location>
        <begin position="25"/>
        <end position="329"/>
    </location>
</feature>
<dbReference type="Pfam" id="PF00095">
    <property type="entry name" value="WAP"/>
    <property type="match status" value="1"/>
</dbReference>
<organism evidence="4 5">
    <name type="scientific">Mya arenaria</name>
    <name type="common">Soft-shell clam</name>
    <dbReference type="NCBI Taxonomy" id="6604"/>
    <lineage>
        <taxon>Eukaryota</taxon>
        <taxon>Metazoa</taxon>
        <taxon>Spiralia</taxon>
        <taxon>Lophotrochozoa</taxon>
        <taxon>Mollusca</taxon>
        <taxon>Bivalvia</taxon>
        <taxon>Autobranchia</taxon>
        <taxon>Heteroconchia</taxon>
        <taxon>Euheterodonta</taxon>
        <taxon>Imparidentia</taxon>
        <taxon>Neoheterodontei</taxon>
        <taxon>Myida</taxon>
        <taxon>Myoidea</taxon>
        <taxon>Myidae</taxon>
        <taxon>Mya</taxon>
    </lineage>
</organism>
<accession>A0ABY7G3R7</accession>
<reference evidence="4" key="1">
    <citation type="submission" date="2022-11" db="EMBL/GenBank/DDBJ databases">
        <title>Centuries of genome instability and evolution in soft-shell clam transmissible cancer (bioRxiv).</title>
        <authorList>
            <person name="Hart S.F.M."/>
            <person name="Yonemitsu M.A."/>
            <person name="Giersch R.M."/>
            <person name="Beal B.F."/>
            <person name="Arriagada G."/>
            <person name="Davis B.W."/>
            <person name="Ostrander E.A."/>
            <person name="Goff S.P."/>
            <person name="Metzger M.J."/>
        </authorList>
    </citation>
    <scope>NUCLEOTIDE SEQUENCE</scope>
    <source>
        <strain evidence="4">MELC-2E11</strain>
        <tissue evidence="4">Siphon/mantle</tissue>
    </source>
</reference>
<keyword evidence="5" id="KW-1185">Reference proteome</keyword>
<evidence type="ECO:0000256" key="1">
    <source>
        <dbReference type="SAM" id="MobiDB-lite"/>
    </source>
</evidence>
<evidence type="ECO:0000313" key="4">
    <source>
        <dbReference type="EMBL" id="WAR28169.1"/>
    </source>
</evidence>
<evidence type="ECO:0000256" key="2">
    <source>
        <dbReference type="SAM" id="SignalP"/>
    </source>
</evidence>
<dbReference type="PROSITE" id="PS51390">
    <property type="entry name" value="WAP"/>
    <property type="match status" value="1"/>
</dbReference>
<dbReference type="Gene3D" id="4.10.75.10">
    <property type="entry name" value="Elafin-like"/>
    <property type="match status" value="1"/>
</dbReference>
<feature type="non-terminal residue" evidence="4">
    <location>
        <position position="1"/>
    </location>
</feature>
<evidence type="ECO:0000259" key="3">
    <source>
        <dbReference type="PROSITE" id="PS51390"/>
    </source>
</evidence>
<proteinExistence type="predicted"/>
<gene>
    <name evidence="4" type="ORF">MAR_013873</name>
</gene>
<sequence>MSSQTGYQLILCVICGLLTSLSQGQPAMSCTTCPVGYTCSMVRHGTGRPQPGCISGPSGPGTGISVPSTLGAPQNTMPGMEWGSNAPGGQGSGFGQRFNQGIIGTPATMFNPQAPNSLAFGGASQPGMQLRGTGQTGMPFGAPPGQFSGQTGFGGSPGGFPQGGPMVGGFGAPPGFIDPTTGQGFDQGPFRRVNDQSTGTNHLHDRSGSGTSGVDVGSGFSGQDQQIQGEVSTIQEDTYGYYYMFYPVSGQSGIRVNITKGGFCSRGSLPTSPRCAYNCYSDMQCPGDEKCCPSGCSLGCALATNPTEQPTPAPVGPATGLVPQEGGMQ</sequence>
<name>A0ABY7G3R7_MYAAR</name>
<dbReference type="Proteomes" id="UP001164746">
    <property type="component" value="Chromosome 15"/>
</dbReference>
<feature type="compositionally biased region" description="Low complexity" evidence="1">
    <location>
        <begin position="208"/>
        <end position="222"/>
    </location>
</feature>
<feature type="region of interest" description="Disordered" evidence="1">
    <location>
        <begin position="196"/>
        <end position="227"/>
    </location>
</feature>
<dbReference type="SUPFAM" id="SSF57256">
    <property type="entry name" value="Elafin-like"/>
    <property type="match status" value="1"/>
</dbReference>
<dbReference type="InterPro" id="IPR036645">
    <property type="entry name" value="Elafin-like_sf"/>
</dbReference>
<keyword evidence="2" id="KW-0732">Signal</keyword>
<feature type="region of interest" description="Disordered" evidence="1">
    <location>
        <begin position="307"/>
        <end position="329"/>
    </location>
</feature>
<feature type="domain" description="WAP" evidence="3">
    <location>
        <begin position="257"/>
        <end position="304"/>
    </location>
</feature>
<protein>
    <recommendedName>
        <fullName evidence="3">WAP domain-containing protein</fullName>
    </recommendedName>
</protein>
<feature type="signal peptide" evidence="2">
    <location>
        <begin position="1"/>
        <end position="24"/>
    </location>
</feature>
<dbReference type="InterPro" id="IPR008197">
    <property type="entry name" value="WAP_dom"/>
</dbReference>
<evidence type="ECO:0000313" key="5">
    <source>
        <dbReference type="Proteomes" id="UP001164746"/>
    </source>
</evidence>